<dbReference type="EMBL" id="MCOG01000253">
    <property type="protein sequence ID" value="ORY22099.1"/>
    <property type="molecule type" value="Genomic_DNA"/>
</dbReference>
<gene>
    <name evidence="1" type="ORF">LY90DRAFT_515730</name>
</gene>
<protein>
    <submittedName>
        <fullName evidence="1">Uncharacterized protein</fullName>
    </submittedName>
</protein>
<name>A0A1Y2AHN2_9FUNG</name>
<accession>A0A1Y2AHN2</accession>
<reference evidence="1 2" key="1">
    <citation type="submission" date="2016-08" db="EMBL/GenBank/DDBJ databases">
        <title>A Parts List for Fungal Cellulosomes Revealed by Comparative Genomics.</title>
        <authorList>
            <consortium name="DOE Joint Genome Institute"/>
            <person name="Haitjema C.H."/>
            <person name="Gilmore S.P."/>
            <person name="Henske J.K."/>
            <person name="Solomon K.V."/>
            <person name="De Groot R."/>
            <person name="Kuo A."/>
            <person name="Mondo S.J."/>
            <person name="Salamov A.A."/>
            <person name="Labutti K."/>
            <person name="Zhao Z."/>
            <person name="Chiniquy J."/>
            <person name="Barry K."/>
            <person name="Brewer H.M."/>
            <person name="Purvine S.O."/>
            <person name="Wright A.T."/>
            <person name="Boxma B."/>
            <person name="Van Alen T."/>
            <person name="Hackstein J.H."/>
            <person name="Baker S.E."/>
            <person name="Grigoriev I.V."/>
            <person name="O'Malley M.A."/>
        </authorList>
    </citation>
    <scope>NUCLEOTIDE SEQUENCE [LARGE SCALE GENOMIC DNA]</scope>
    <source>
        <strain evidence="1 2">G1</strain>
    </source>
</reference>
<evidence type="ECO:0000313" key="2">
    <source>
        <dbReference type="Proteomes" id="UP000193920"/>
    </source>
</evidence>
<organism evidence="1 2">
    <name type="scientific">Neocallimastix californiae</name>
    <dbReference type="NCBI Taxonomy" id="1754190"/>
    <lineage>
        <taxon>Eukaryota</taxon>
        <taxon>Fungi</taxon>
        <taxon>Fungi incertae sedis</taxon>
        <taxon>Chytridiomycota</taxon>
        <taxon>Chytridiomycota incertae sedis</taxon>
        <taxon>Neocallimastigomycetes</taxon>
        <taxon>Neocallimastigales</taxon>
        <taxon>Neocallimastigaceae</taxon>
        <taxon>Neocallimastix</taxon>
    </lineage>
</organism>
<comment type="caution">
    <text evidence="1">The sequence shown here is derived from an EMBL/GenBank/DDBJ whole genome shotgun (WGS) entry which is preliminary data.</text>
</comment>
<evidence type="ECO:0000313" key="1">
    <source>
        <dbReference type="EMBL" id="ORY22099.1"/>
    </source>
</evidence>
<proteinExistence type="predicted"/>
<dbReference type="Proteomes" id="UP000193920">
    <property type="component" value="Unassembled WGS sequence"/>
</dbReference>
<sequence>MNIIYLVLTLIFSILGFANVVIYNNYDNGLTSIIYSNSLQFIVEDAVRFNKDKTIDLKYCQLDYVEFSIHCEIYYTVEFVSSFLISKKSQKCSGTIDLLLNKNDNEVKEPYDIKNIFFFG</sequence>
<dbReference type="AlphaFoldDB" id="A0A1Y2AHN2"/>
<keyword evidence="2" id="KW-1185">Reference proteome</keyword>